<dbReference type="Gene3D" id="3.40.50.1820">
    <property type="entry name" value="alpha/beta hydrolase"/>
    <property type="match status" value="1"/>
</dbReference>
<gene>
    <name evidence="3" type="ORF">GCM10009710_34100</name>
</gene>
<dbReference type="InterPro" id="IPR001375">
    <property type="entry name" value="Peptidase_S9_cat"/>
</dbReference>
<dbReference type="InterPro" id="IPR002469">
    <property type="entry name" value="Peptidase_S9B_N"/>
</dbReference>
<proteinExistence type="predicted"/>
<evidence type="ECO:0000259" key="1">
    <source>
        <dbReference type="Pfam" id="PF00326"/>
    </source>
</evidence>
<keyword evidence="4" id="KW-1185">Reference proteome</keyword>
<dbReference type="Pfam" id="PF00326">
    <property type="entry name" value="Peptidase_S9"/>
    <property type="match status" value="1"/>
</dbReference>
<evidence type="ECO:0000259" key="2">
    <source>
        <dbReference type="Pfam" id="PF00930"/>
    </source>
</evidence>
<comment type="caution">
    <text evidence="3">The sequence shown here is derived from an EMBL/GenBank/DDBJ whole genome shotgun (WGS) entry which is preliminary data.</text>
</comment>
<dbReference type="InterPro" id="IPR050278">
    <property type="entry name" value="Serine_Prot_S9B/DPPIV"/>
</dbReference>
<dbReference type="InterPro" id="IPR029058">
    <property type="entry name" value="AB_hydrolase_fold"/>
</dbReference>
<dbReference type="SUPFAM" id="SSF53474">
    <property type="entry name" value="alpha/beta-Hydrolases"/>
    <property type="match status" value="1"/>
</dbReference>
<dbReference type="PANTHER" id="PTHR11731">
    <property type="entry name" value="PROTEASE FAMILY S9B,C DIPEPTIDYL-PEPTIDASE IV-RELATED"/>
    <property type="match status" value="1"/>
</dbReference>
<evidence type="ECO:0000313" key="4">
    <source>
        <dbReference type="Proteomes" id="UP001501057"/>
    </source>
</evidence>
<dbReference type="RefSeq" id="WP_344203829.1">
    <property type="nucleotide sequence ID" value="NZ_BAAAME010000010.1"/>
</dbReference>
<dbReference type="Proteomes" id="UP001501057">
    <property type="component" value="Unassembled WGS sequence"/>
</dbReference>
<reference evidence="3 4" key="1">
    <citation type="journal article" date="2019" name="Int. J. Syst. Evol. Microbiol.">
        <title>The Global Catalogue of Microorganisms (GCM) 10K type strain sequencing project: providing services to taxonomists for standard genome sequencing and annotation.</title>
        <authorList>
            <consortium name="The Broad Institute Genomics Platform"/>
            <consortium name="The Broad Institute Genome Sequencing Center for Infectious Disease"/>
            <person name="Wu L."/>
            <person name="Ma J."/>
        </authorList>
    </citation>
    <scope>NUCLEOTIDE SEQUENCE [LARGE SCALE GENOMIC DNA]</scope>
    <source>
        <strain evidence="3 4">JCM 13518</strain>
    </source>
</reference>
<dbReference type="SUPFAM" id="SSF82171">
    <property type="entry name" value="DPP6 N-terminal domain-like"/>
    <property type="match status" value="1"/>
</dbReference>
<dbReference type="Pfam" id="PF00930">
    <property type="entry name" value="DPPIV_N"/>
    <property type="match status" value="1"/>
</dbReference>
<dbReference type="PANTHER" id="PTHR11731:SF193">
    <property type="entry name" value="DIPEPTIDYL PEPTIDASE 9"/>
    <property type="match status" value="1"/>
</dbReference>
<feature type="domain" description="Dipeptidylpeptidase IV N-terminal" evidence="2">
    <location>
        <begin position="111"/>
        <end position="395"/>
    </location>
</feature>
<evidence type="ECO:0000313" key="3">
    <source>
        <dbReference type="EMBL" id="GAA1751595.1"/>
    </source>
</evidence>
<name>A0ABN2KC71_9ACTN</name>
<dbReference type="EMBL" id="BAAAME010000010">
    <property type="protein sequence ID" value="GAA1751595.1"/>
    <property type="molecule type" value="Genomic_DNA"/>
</dbReference>
<dbReference type="Gene3D" id="2.140.10.30">
    <property type="entry name" value="Dipeptidylpeptidase IV, N-terminal domain"/>
    <property type="match status" value="1"/>
</dbReference>
<feature type="domain" description="Peptidase S9 prolyl oligopeptidase catalytic" evidence="1">
    <location>
        <begin position="500"/>
        <end position="699"/>
    </location>
</feature>
<protein>
    <submittedName>
        <fullName evidence="3">Prolyl oligopeptidase family serine peptidase</fullName>
    </submittedName>
</protein>
<accession>A0ABN2KC71</accession>
<sequence>MTDDALSYPRLSARTLRFTLGVPRAVTVSPDGGTVRFIRTPDGVTRTGQVWEHDVATGVEALLVDPIALLGSDDEELSAEERSRRERSREGAAGVVGYDVDETGRWATFALSGRLWATHLGTRATRELPSEGAVIDPRLDPTGRRVAYAAGGALHVVELADSAHTTLVAPSGETDVWGQAEFIAAEEMDRMRGFWWAPDGRSLLVERFDDADVPVWHVASPEHPERPAVAHRYPAAGTTNADVTLWHVTLEGERTEVVWDRAAFEYLARVSWSEHGAPLLQVLSRDQKRSQVLSVDLASGSTSVLRETTDSAWIELGAAPRWSPEGALVTIEDVEGRRRVVVDGTVVSPEDWQVRGIVATFADSIVVTASHEPTEVQVVRVGTDGSFEPITQGRGVHGAVIGGETTVVSRVSLADTLVHHTVHPGDPAVESDVAPATLDNVAAPLPLVPSVHLLSAGAHAIRTAVLFPTGHTPGTPLPVLLDPYGGPGAQRVWASARAFAEAQWLADQGFCVIVADGRGTPGRGTAWDRAIHHDFAGVTLDDQVEALHAVAAAFPDDVDLARVGITGWSYGGYLAALAVLRRPDVFHAAVAGAPVTEWRLYDTCYTERYLGHPDEEPEVYDRNSLLPLAAGLERPLMLIHGLSDDNVVAAHTLQLSSALLAAGRPHTVLPLSGVTHMTPQEVVAENLKLLQVQFLRDHLG</sequence>
<organism evidence="3 4">
    <name type="scientific">Aeromicrobium alkaliterrae</name>
    <dbReference type="NCBI Taxonomy" id="302168"/>
    <lineage>
        <taxon>Bacteria</taxon>
        <taxon>Bacillati</taxon>
        <taxon>Actinomycetota</taxon>
        <taxon>Actinomycetes</taxon>
        <taxon>Propionibacteriales</taxon>
        <taxon>Nocardioidaceae</taxon>
        <taxon>Aeromicrobium</taxon>
    </lineage>
</organism>